<gene>
    <name evidence="7" type="ORF">H0N91_09645</name>
</gene>
<feature type="transmembrane region" description="Helical" evidence="6">
    <location>
        <begin position="184"/>
        <end position="203"/>
    </location>
</feature>
<keyword evidence="5 6" id="KW-0472">Membrane</keyword>
<evidence type="ECO:0000256" key="2">
    <source>
        <dbReference type="ARBA" id="ARBA00022475"/>
    </source>
</evidence>
<comment type="caution">
    <text evidence="7">The sequence shown here is derived from an EMBL/GenBank/DDBJ whole genome shotgun (WGS) entry which is preliminary data.</text>
</comment>
<dbReference type="Pfam" id="PF01554">
    <property type="entry name" value="MatE"/>
    <property type="match status" value="1"/>
</dbReference>
<dbReference type="PANTHER" id="PTHR30250:SF11">
    <property type="entry name" value="O-ANTIGEN TRANSPORTER-RELATED"/>
    <property type="match status" value="1"/>
</dbReference>
<protein>
    <submittedName>
        <fullName evidence="7">Oligosaccharide flippase family protein</fullName>
    </submittedName>
</protein>
<dbReference type="InterPro" id="IPR050833">
    <property type="entry name" value="Poly_Biosynth_Transport"/>
</dbReference>
<dbReference type="GO" id="GO:0042910">
    <property type="term" value="F:xenobiotic transmembrane transporter activity"/>
    <property type="evidence" value="ECO:0007669"/>
    <property type="project" value="InterPro"/>
</dbReference>
<name>A0A1I5IGU9_9FIRM</name>
<keyword evidence="4 6" id="KW-1133">Transmembrane helix</keyword>
<dbReference type="RefSeq" id="WP_090411964.1">
    <property type="nucleotide sequence ID" value="NZ_DBGDOQ010000035.1"/>
</dbReference>
<feature type="transmembrane region" description="Helical" evidence="6">
    <location>
        <begin position="209"/>
        <end position="232"/>
    </location>
</feature>
<feature type="transmembrane region" description="Helical" evidence="6">
    <location>
        <begin position="31"/>
        <end position="53"/>
    </location>
</feature>
<reference evidence="7 8" key="1">
    <citation type="submission" date="2020-07" db="EMBL/GenBank/DDBJ databases">
        <title>Organ Donor 1.</title>
        <authorList>
            <person name="Marsh A.J."/>
            <person name="Azcarate-Peril M.A."/>
        </authorList>
    </citation>
    <scope>NUCLEOTIDE SEQUENCE [LARGE SCALE GENOMIC DNA]</scope>
    <source>
        <strain evidence="7 8">AMC0717</strain>
    </source>
</reference>
<feature type="transmembrane region" description="Helical" evidence="6">
    <location>
        <begin position="335"/>
        <end position="354"/>
    </location>
</feature>
<feature type="transmembrane region" description="Helical" evidence="6">
    <location>
        <begin position="293"/>
        <end position="314"/>
    </location>
</feature>
<keyword evidence="3 6" id="KW-0812">Transmembrane</keyword>
<dbReference type="GO" id="GO:0005886">
    <property type="term" value="C:plasma membrane"/>
    <property type="evidence" value="ECO:0007669"/>
    <property type="project" value="UniProtKB-SubCell"/>
</dbReference>
<organism evidence="7 8">
    <name type="scientific">Eubacterium callanderi</name>
    <dbReference type="NCBI Taxonomy" id="53442"/>
    <lineage>
        <taxon>Bacteria</taxon>
        <taxon>Bacillati</taxon>
        <taxon>Bacillota</taxon>
        <taxon>Clostridia</taxon>
        <taxon>Eubacteriales</taxon>
        <taxon>Eubacteriaceae</taxon>
        <taxon>Eubacterium</taxon>
    </lineage>
</organism>
<proteinExistence type="predicted"/>
<evidence type="ECO:0000256" key="5">
    <source>
        <dbReference type="ARBA" id="ARBA00023136"/>
    </source>
</evidence>
<dbReference type="PANTHER" id="PTHR30250">
    <property type="entry name" value="PST FAMILY PREDICTED COLANIC ACID TRANSPORTER"/>
    <property type="match status" value="1"/>
</dbReference>
<evidence type="ECO:0000256" key="6">
    <source>
        <dbReference type="SAM" id="Phobius"/>
    </source>
</evidence>
<sequence>MSRIEGIVRLFFGKKESCSEAEIKQKRQRGVILTAGAAAVSKVFMTLIPLITVRITLDYLGIELYGLWNAATSFFAMFSFADLGLGSGLQTELSRAATFGDGEANRRIITSVYVMLAGVAFLMSVFWGLAYPYVDWPSVLNVQDGEGAQLAGCVLFVIVVPTIINIPASLIQRTQLALQEGYRYHLWQCAGSCLGLLLVLLVAKINLGPVVMIGAVSSVTVVTALLNSFVYYGFQQPGLRPSLRFFDSQISKGLLQTGLAFFVLSVLTALSLSLDNYLVGKAAGMDAVTPYALQYKIAGMISTVTLMLSTPMWTANGEALSRGDYDWVKKATRKVVWISLLFSASASVGCLLFAKPVLDILSGGAVAVSYGTLLGMCLMQVLLSFTSPFFMVLNGAKIIRFQVVLYLVFAAVSLPLKIFLAEMLGPAAIAWTGAVFYLFFITVPTFLRARKVFL</sequence>
<dbReference type="GO" id="GO:0015297">
    <property type="term" value="F:antiporter activity"/>
    <property type="evidence" value="ECO:0007669"/>
    <property type="project" value="InterPro"/>
</dbReference>
<evidence type="ECO:0000256" key="4">
    <source>
        <dbReference type="ARBA" id="ARBA00022989"/>
    </source>
</evidence>
<feature type="transmembrane region" description="Helical" evidence="6">
    <location>
        <begin position="65"/>
        <end position="87"/>
    </location>
</feature>
<feature type="transmembrane region" description="Helical" evidence="6">
    <location>
        <begin position="360"/>
        <end position="383"/>
    </location>
</feature>
<comment type="subcellular location">
    <subcellularLocation>
        <location evidence="1">Cell membrane</location>
        <topology evidence="1">Multi-pass membrane protein</topology>
    </subcellularLocation>
</comment>
<dbReference type="InterPro" id="IPR002528">
    <property type="entry name" value="MATE_fam"/>
</dbReference>
<evidence type="ECO:0000256" key="3">
    <source>
        <dbReference type="ARBA" id="ARBA00022692"/>
    </source>
</evidence>
<dbReference type="EMBL" id="JACCKS010000009">
    <property type="protein sequence ID" value="NZA38394.1"/>
    <property type="molecule type" value="Genomic_DNA"/>
</dbReference>
<dbReference type="AlphaFoldDB" id="A0A1I5IGU9"/>
<feature type="transmembrane region" description="Helical" evidence="6">
    <location>
        <begin position="108"/>
        <end position="129"/>
    </location>
</feature>
<accession>A0A1I5IGU9</accession>
<feature type="transmembrane region" description="Helical" evidence="6">
    <location>
        <begin position="427"/>
        <end position="447"/>
    </location>
</feature>
<feature type="transmembrane region" description="Helical" evidence="6">
    <location>
        <begin position="403"/>
        <end position="421"/>
    </location>
</feature>
<dbReference type="Proteomes" id="UP000586254">
    <property type="component" value="Unassembled WGS sequence"/>
</dbReference>
<feature type="transmembrane region" description="Helical" evidence="6">
    <location>
        <begin position="253"/>
        <end position="273"/>
    </location>
</feature>
<evidence type="ECO:0000256" key="1">
    <source>
        <dbReference type="ARBA" id="ARBA00004651"/>
    </source>
</evidence>
<evidence type="ECO:0000313" key="7">
    <source>
        <dbReference type="EMBL" id="NZA38394.1"/>
    </source>
</evidence>
<keyword evidence="2" id="KW-1003">Cell membrane</keyword>
<evidence type="ECO:0000313" key="8">
    <source>
        <dbReference type="Proteomes" id="UP000586254"/>
    </source>
</evidence>